<name>A0ABW4H8N8_9FLAO</name>
<evidence type="ECO:0000313" key="2">
    <source>
        <dbReference type="Proteomes" id="UP001597138"/>
    </source>
</evidence>
<evidence type="ECO:0000313" key="1">
    <source>
        <dbReference type="EMBL" id="MFD1601720.1"/>
    </source>
</evidence>
<dbReference type="RefSeq" id="WP_379816152.1">
    <property type="nucleotide sequence ID" value="NZ_JBHUDZ010000002.1"/>
</dbReference>
<keyword evidence="2" id="KW-1185">Reference proteome</keyword>
<sequence>MKTEKFILEKAKKKLVKVFQPLTNQQLESVVGGPGTSRRTVTNVQHGD</sequence>
<dbReference type="EMBL" id="JBHUDZ010000002">
    <property type="protein sequence ID" value="MFD1601720.1"/>
    <property type="molecule type" value="Genomic_DNA"/>
</dbReference>
<organism evidence="1 2">
    <name type="scientific">Flavobacterium artemisiae</name>
    <dbReference type="NCBI Taxonomy" id="2126556"/>
    <lineage>
        <taxon>Bacteria</taxon>
        <taxon>Pseudomonadati</taxon>
        <taxon>Bacteroidota</taxon>
        <taxon>Flavobacteriia</taxon>
        <taxon>Flavobacteriales</taxon>
        <taxon>Flavobacteriaceae</taxon>
        <taxon>Flavobacterium</taxon>
    </lineage>
</organism>
<accession>A0ABW4H8N8</accession>
<gene>
    <name evidence="1" type="ORF">ACFSC2_03100</name>
</gene>
<comment type="caution">
    <text evidence="1">The sequence shown here is derived from an EMBL/GenBank/DDBJ whole genome shotgun (WGS) entry which is preliminary data.</text>
</comment>
<dbReference type="Proteomes" id="UP001597138">
    <property type="component" value="Unassembled WGS sequence"/>
</dbReference>
<protein>
    <recommendedName>
        <fullName evidence="3">Bacteriocin</fullName>
    </recommendedName>
</protein>
<evidence type="ECO:0008006" key="3">
    <source>
        <dbReference type="Google" id="ProtNLM"/>
    </source>
</evidence>
<reference evidence="2" key="1">
    <citation type="journal article" date="2019" name="Int. J. Syst. Evol. Microbiol.">
        <title>The Global Catalogue of Microorganisms (GCM) 10K type strain sequencing project: providing services to taxonomists for standard genome sequencing and annotation.</title>
        <authorList>
            <consortium name="The Broad Institute Genomics Platform"/>
            <consortium name="The Broad Institute Genome Sequencing Center for Infectious Disease"/>
            <person name="Wu L."/>
            <person name="Ma J."/>
        </authorList>
    </citation>
    <scope>NUCLEOTIDE SEQUENCE [LARGE SCALE GENOMIC DNA]</scope>
    <source>
        <strain evidence="2">CCUG 70865</strain>
    </source>
</reference>
<proteinExistence type="predicted"/>